<accession>D8PEQ9</accession>
<keyword evidence="2" id="KW-1185">Reference proteome</keyword>
<sequence>MIRQQSHRQARRRLPEQLEEGFVVVRFVKHRRVGIAVRDHVIAKAPNRRACGAWHGPT</sequence>
<evidence type="ECO:0000313" key="2">
    <source>
        <dbReference type="Proteomes" id="UP000001660"/>
    </source>
</evidence>
<dbReference type="HOGENOM" id="CLU_2970877_0_0_0"/>
<name>D8PEQ9_9BACT</name>
<dbReference type="EMBL" id="FP929003">
    <property type="protein sequence ID" value="CBK41718.1"/>
    <property type="molecule type" value="Genomic_DNA"/>
</dbReference>
<organism evidence="1 2">
    <name type="scientific">Nitrospira defluvii</name>
    <dbReference type="NCBI Taxonomy" id="330214"/>
    <lineage>
        <taxon>Bacteria</taxon>
        <taxon>Pseudomonadati</taxon>
        <taxon>Nitrospirota</taxon>
        <taxon>Nitrospiria</taxon>
        <taxon>Nitrospirales</taxon>
        <taxon>Nitrospiraceae</taxon>
        <taxon>Nitrospira</taxon>
    </lineage>
</organism>
<dbReference type="KEGG" id="nde:NIDE1994"/>
<dbReference type="AlphaFoldDB" id="D8PEQ9"/>
<evidence type="ECO:0000313" key="1">
    <source>
        <dbReference type="EMBL" id="CBK41718.1"/>
    </source>
</evidence>
<gene>
    <name evidence="1" type="ORF">NIDE1994</name>
</gene>
<protein>
    <submittedName>
        <fullName evidence="1">Uncharacterized protein</fullName>
    </submittedName>
</protein>
<reference evidence="1 2" key="1">
    <citation type="journal article" date="2010" name="Proc. Natl. Acad. Sci. U.S.A.">
        <title>A Nitrospira metagenome illuminates the physiology and evolution of globally important nitrite-oxidizing bacteria.</title>
        <authorList>
            <person name="Lucker S."/>
            <person name="Wagner M."/>
            <person name="Maixner F."/>
            <person name="Pelletier E."/>
            <person name="Koch H."/>
            <person name="Vacherie B."/>
            <person name="Rattei T."/>
            <person name="Sinninghe Damste J."/>
            <person name="Spieck E."/>
            <person name="Le Paslier D."/>
            <person name="Daims H."/>
        </authorList>
    </citation>
    <scope>NUCLEOTIDE SEQUENCE [LARGE SCALE GENOMIC DNA]</scope>
</reference>
<dbReference type="Proteomes" id="UP000001660">
    <property type="component" value="Chromosome"/>
</dbReference>
<proteinExistence type="predicted"/>